<keyword evidence="3" id="KW-1185">Reference proteome</keyword>
<feature type="region of interest" description="Disordered" evidence="1">
    <location>
        <begin position="1"/>
        <end position="67"/>
    </location>
</feature>
<proteinExistence type="predicted"/>
<evidence type="ECO:0000313" key="2">
    <source>
        <dbReference type="EMBL" id="KAJ1149981.1"/>
    </source>
</evidence>
<feature type="compositionally biased region" description="Basic and acidic residues" evidence="1">
    <location>
        <begin position="1"/>
        <end position="15"/>
    </location>
</feature>
<organism evidence="2 3">
    <name type="scientific">Pleurodeles waltl</name>
    <name type="common">Iberian ribbed newt</name>
    <dbReference type="NCBI Taxonomy" id="8319"/>
    <lineage>
        <taxon>Eukaryota</taxon>
        <taxon>Metazoa</taxon>
        <taxon>Chordata</taxon>
        <taxon>Craniata</taxon>
        <taxon>Vertebrata</taxon>
        <taxon>Euteleostomi</taxon>
        <taxon>Amphibia</taxon>
        <taxon>Batrachia</taxon>
        <taxon>Caudata</taxon>
        <taxon>Salamandroidea</taxon>
        <taxon>Salamandridae</taxon>
        <taxon>Pleurodelinae</taxon>
        <taxon>Pleurodeles</taxon>
    </lineage>
</organism>
<dbReference type="Proteomes" id="UP001066276">
    <property type="component" value="Chromosome 5"/>
</dbReference>
<accession>A0AAV7REZ1</accession>
<comment type="caution">
    <text evidence="2">The sequence shown here is derived from an EMBL/GenBank/DDBJ whole genome shotgun (WGS) entry which is preliminary data.</text>
</comment>
<dbReference type="AlphaFoldDB" id="A0AAV7REZ1"/>
<gene>
    <name evidence="2" type="ORF">NDU88_002779</name>
</gene>
<evidence type="ECO:0000256" key="1">
    <source>
        <dbReference type="SAM" id="MobiDB-lite"/>
    </source>
</evidence>
<reference evidence="2" key="1">
    <citation type="journal article" date="2022" name="bioRxiv">
        <title>Sequencing and chromosome-scale assembly of the giantPleurodeles waltlgenome.</title>
        <authorList>
            <person name="Brown T."/>
            <person name="Elewa A."/>
            <person name="Iarovenko S."/>
            <person name="Subramanian E."/>
            <person name="Araus A.J."/>
            <person name="Petzold A."/>
            <person name="Susuki M."/>
            <person name="Suzuki K.-i.T."/>
            <person name="Hayashi T."/>
            <person name="Toyoda A."/>
            <person name="Oliveira C."/>
            <person name="Osipova E."/>
            <person name="Leigh N.D."/>
            <person name="Simon A."/>
            <person name="Yun M.H."/>
        </authorList>
    </citation>
    <scope>NUCLEOTIDE SEQUENCE</scope>
    <source>
        <strain evidence="2">20211129_DDA</strain>
        <tissue evidence="2">Liver</tissue>
    </source>
</reference>
<protein>
    <submittedName>
        <fullName evidence="2">Uncharacterized protein</fullName>
    </submittedName>
</protein>
<feature type="compositionally biased region" description="Basic and acidic residues" evidence="1">
    <location>
        <begin position="38"/>
        <end position="60"/>
    </location>
</feature>
<name>A0AAV7REZ1_PLEWA</name>
<sequence length="67" mass="7538">MNLEQGHDVTEEEHSIWYPGGTTQGYPLPGGTTQSNPHQEEEWFRDVTPEEGKRKEKDVEGGVEPGE</sequence>
<evidence type="ECO:0000313" key="3">
    <source>
        <dbReference type="Proteomes" id="UP001066276"/>
    </source>
</evidence>
<dbReference type="EMBL" id="JANPWB010000009">
    <property type="protein sequence ID" value="KAJ1149981.1"/>
    <property type="molecule type" value="Genomic_DNA"/>
</dbReference>